<accession>A0A136IQX2</accession>
<dbReference type="EMBL" id="KQ964263">
    <property type="protein sequence ID" value="KXJ87323.1"/>
    <property type="molecule type" value="Genomic_DNA"/>
</dbReference>
<feature type="transmembrane region" description="Helical" evidence="1">
    <location>
        <begin position="127"/>
        <end position="151"/>
    </location>
</feature>
<feature type="transmembrane region" description="Helical" evidence="1">
    <location>
        <begin position="34"/>
        <end position="56"/>
    </location>
</feature>
<keyword evidence="1" id="KW-0812">Transmembrane</keyword>
<keyword evidence="1" id="KW-0472">Membrane</keyword>
<name>A0A136IQX2_9PEZI</name>
<feature type="non-terminal residue" evidence="2">
    <location>
        <position position="160"/>
    </location>
</feature>
<evidence type="ECO:0000313" key="2">
    <source>
        <dbReference type="EMBL" id="KXJ87323.1"/>
    </source>
</evidence>
<gene>
    <name evidence="2" type="ORF">Micbo1qcDRAFT_167682</name>
</gene>
<protein>
    <submittedName>
        <fullName evidence="2">Uncharacterized protein</fullName>
    </submittedName>
</protein>
<proteinExistence type="predicted"/>
<evidence type="ECO:0000256" key="1">
    <source>
        <dbReference type="SAM" id="Phobius"/>
    </source>
</evidence>
<keyword evidence="1" id="KW-1133">Transmembrane helix</keyword>
<dbReference type="Proteomes" id="UP000070501">
    <property type="component" value="Unassembled WGS sequence"/>
</dbReference>
<keyword evidence="3" id="KW-1185">Reference proteome</keyword>
<reference evidence="3" key="1">
    <citation type="submission" date="2016-02" db="EMBL/GenBank/DDBJ databases">
        <title>Draft genome sequence of Microdochium bolleyi, a fungal endophyte of beachgrass.</title>
        <authorList>
            <consortium name="DOE Joint Genome Institute"/>
            <person name="David A.S."/>
            <person name="May G."/>
            <person name="Haridas S."/>
            <person name="Lim J."/>
            <person name="Wang M."/>
            <person name="Labutti K."/>
            <person name="Lipzen A."/>
            <person name="Barry K."/>
            <person name="Grigoriev I.V."/>
        </authorList>
    </citation>
    <scope>NUCLEOTIDE SEQUENCE [LARGE SCALE GENOMIC DNA]</scope>
    <source>
        <strain evidence="3">J235TASD1</strain>
    </source>
</reference>
<dbReference type="AlphaFoldDB" id="A0A136IQX2"/>
<evidence type="ECO:0000313" key="3">
    <source>
        <dbReference type="Proteomes" id="UP000070501"/>
    </source>
</evidence>
<feature type="transmembrane region" description="Helical" evidence="1">
    <location>
        <begin position="96"/>
        <end position="115"/>
    </location>
</feature>
<dbReference type="InParanoid" id="A0A136IQX2"/>
<organism evidence="2 3">
    <name type="scientific">Microdochium bolleyi</name>
    <dbReference type="NCBI Taxonomy" id="196109"/>
    <lineage>
        <taxon>Eukaryota</taxon>
        <taxon>Fungi</taxon>
        <taxon>Dikarya</taxon>
        <taxon>Ascomycota</taxon>
        <taxon>Pezizomycotina</taxon>
        <taxon>Sordariomycetes</taxon>
        <taxon>Xylariomycetidae</taxon>
        <taxon>Xylariales</taxon>
        <taxon>Microdochiaceae</taxon>
        <taxon>Microdochium</taxon>
    </lineage>
</organism>
<feature type="transmembrane region" description="Helical" evidence="1">
    <location>
        <begin position="68"/>
        <end position="90"/>
    </location>
</feature>
<sequence>MAAWFFAWREYRPARNVVLRHDPETAVWEPSLGVARLVLVTTAYVALCLAVFHLSLADPLTSGLLASLELFWPLWIAAVCAAIIGALVLVGVMLWLLVHTVVWHACGITLGSAIIGRGQRPLDAGDLCGFLCAALAALWSLTCLLGTAFLLSEITLLTDL</sequence>